<organism evidence="1 2">
    <name type="scientific">Steinernema glaseri</name>
    <dbReference type="NCBI Taxonomy" id="37863"/>
    <lineage>
        <taxon>Eukaryota</taxon>
        <taxon>Metazoa</taxon>
        <taxon>Ecdysozoa</taxon>
        <taxon>Nematoda</taxon>
        <taxon>Chromadorea</taxon>
        <taxon>Rhabditida</taxon>
        <taxon>Tylenchina</taxon>
        <taxon>Panagrolaimomorpha</taxon>
        <taxon>Strongyloidoidea</taxon>
        <taxon>Steinernematidae</taxon>
        <taxon>Steinernema</taxon>
    </lineage>
</organism>
<dbReference type="AlphaFoldDB" id="A0A1I7YMN6"/>
<protein>
    <submittedName>
        <fullName evidence="2">Sema domain-containing protein</fullName>
    </submittedName>
</protein>
<sequence length="127" mass="13853">MVRTCSKDLVASGPKMSALQINIFSDSFPNIAFLTSLTLVTCGESSPSHPMTVRSASSIQVLHTFLFGMGNVLYCARNPGNALTQFYAVEDMNLNSHSIPERTTHCKYSLKDIISTDVISAAPNMYN</sequence>
<dbReference type="WBParaSite" id="L893_g17878.t1">
    <property type="protein sequence ID" value="L893_g17878.t1"/>
    <property type="gene ID" value="L893_g17878"/>
</dbReference>
<proteinExistence type="predicted"/>
<keyword evidence="1" id="KW-1185">Reference proteome</keyword>
<dbReference type="Proteomes" id="UP000095287">
    <property type="component" value="Unplaced"/>
</dbReference>
<reference evidence="2" key="1">
    <citation type="submission" date="2016-11" db="UniProtKB">
        <authorList>
            <consortium name="WormBaseParasite"/>
        </authorList>
    </citation>
    <scope>IDENTIFICATION</scope>
</reference>
<evidence type="ECO:0000313" key="1">
    <source>
        <dbReference type="Proteomes" id="UP000095287"/>
    </source>
</evidence>
<name>A0A1I7YMN6_9BILA</name>
<accession>A0A1I7YMN6</accession>
<evidence type="ECO:0000313" key="2">
    <source>
        <dbReference type="WBParaSite" id="L893_g17878.t1"/>
    </source>
</evidence>